<feature type="binding site" evidence="9">
    <location>
        <position position="295"/>
    </location>
    <ligand>
        <name>Zn(2+)</name>
        <dbReference type="ChEBI" id="CHEBI:29105"/>
        <note>catalytic</note>
    </ligand>
</feature>
<dbReference type="GO" id="GO:0006508">
    <property type="term" value="P:proteolysis"/>
    <property type="evidence" value="ECO:0007669"/>
    <property type="project" value="UniProtKB-UniRule"/>
</dbReference>
<keyword evidence="3 8" id="KW-0479">Metal-binding</keyword>
<dbReference type="CDD" id="cd06460">
    <property type="entry name" value="M32_Taq"/>
    <property type="match status" value="1"/>
</dbReference>
<keyword evidence="12" id="KW-1185">Reference proteome</keyword>
<dbReference type="GO" id="GO:0004181">
    <property type="term" value="F:metallocarboxypeptidase activity"/>
    <property type="evidence" value="ECO:0007669"/>
    <property type="project" value="UniProtKB-UniRule"/>
</dbReference>
<evidence type="ECO:0000256" key="4">
    <source>
        <dbReference type="ARBA" id="ARBA00022801"/>
    </source>
</evidence>
<organism evidence="11 12">
    <name type="scientific">Sediminibacillus albus</name>
    <dbReference type="NCBI Taxonomy" id="407036"/>
    <lineage>
        <taxon>Bacteria</taxon>
        <taxon>Bacillati</taxon>
        <taxon>Bacillota</taxon>
        <taxon>Bacilli</taxon>
        <taxon>Bacillales</taxon>
        <taxon>Bacillaceae</taxon>
        <taxon>Sediminibacillus</taxon>
    </lineage>
</organism>
<evidence type="ECO:0000256" key="2">
    <source>
        <dbReference type="ARBA" id="ARBA00022670"/>
    </source>
</evidence>
<evidence type="ECO:0000256" key="3">
    <source>
        <dbReference type="ARBA" id="ARBA00022723"/>
    </source>
</evidence>
<gene>
    <name evidence="11" type="ORF">SAMN05216243_0276</name>
</gene>
<evidence type="ECO:0000256" key="6">
    <source>
        <dbReference type="ARBA" id="ARBA00052755"/>
    </source>
</evidence>
<accession>A0A1G8VQ17</accession>
<comment type="cofactor">
    <cofactor evidence="9">
        <name>Zn(2+)</name>
        <dbReference type="ChEBI" id="CHEBI:29105"/>
    </cofactor>
    <text evidence="9">Binds 1 zinc ion per subunit.</text>
</comment>
<dbReference type="Gene3D" id="1.10.1370.30">
    <property type="match status" value="1"/>
</dbReference>
<reference evidence="11 12" key="1">
    <citation type="submission" date="2016-10" db="EMBL/GenBank/DDBJ databases">
        <authorList>
            <person name="de Groot N.N."/>
        </authorList>
    </citation>
    <scope>NUCLEOTIDE SEQUENCE [LARGE SCALE GENOMIC DNA]</scope>
    <source>
        <strain evidence="11 12">CGMCC 1.6502</strain>
    </source>
</reference>
<evidence type="ECO:0000313" key="11">
    <source>
        <dbReference type="EMBL" id="SDJ68186.1"/>
    </source>
</evidence>
<protein>
    <recommendedName>
        <fullName evidence="8">Metal-dependent carboxypeptidase</fullName>
        <ecNumber evidence="8">3.4.17.19</ecNumber>
    </recommendedName>
</protein>
<evidence type="ECO:0000256" key="1">
    <source>
        <dbReference type="ARBA" id="ARBA00022645"/>
    </source>
</evidence>
<comment type="similarity">
    <text evidence="7 8">Belongs to the peptidase M32 family.</text>
</comment>
<dbReference type="EC" id="3.4.17.19" evidence="8"/>
<comment type="catalytic activity">
    <reaction evidence="6 8">
        <text>Release of a C-terminal amino acid with broad specificity, except for -Pro.</text>
        <dbReference type="EC" id="3.4.17.19"/>
    </reaction>
</comment>
<evidence type="ECO:0000313" key="12">
    <source>
        <dbReference type="Proteomes" id="UP000198694"/>
    </source>
</evidence>
<feature type="binding site" evidence="9">
    <location>
        <position position="269"/>
    </location>
    <ligand>
        <name>Zn(2+)</name>
        <dbReference type="ChEBI" id="CHEBI:29105"/>
        <note>catalytic</note>
    </ligand>
</feature>
<evidence type="ECO:0000256" key="8">
    <source>
        <dbReference type="PIRNR" id="PIRNR006615"/>
    </source>
</evidence>
<evidence type="ECO:0000256" key="5">
    <source>
        <dbReference type="ARBA" id="ARBA00023049"/>
    </source>
</evidence>
<dbReference type="PANTHER" id="PTHR34217">
    <property type="entry name" value="METAL-DEPENDENT CARBOXYPEPTIDASE"/>
    <property type="match status" value="1"/>
</dbReference>
<keyword evidence="5 8" id="KW-0482">Metalloprotease</keyword>
<sequence length="500" mass="58799">MAEYNLQAEREFRGLLKERQAYEEALALIQWDLRTKIPAKGADQRSEVIGFLSQKSYQLSTSDRMKHYIDTLKSRPSNENIKRSLEECEEEYNRNRKIPEQEFKEFTMLQSKSETVWQKAREAGDFKLLQPYLEKLVDYNIKFAEYWGYEKNRYDALLQIYEPGVTTELLDDVFQKLRTSLTDLVEKVNQAKQKPDSAILQKHFPKSGQEKFTTEILKRMGYDFEAGRLDETIHPFAIALNPQDVRVTTRYDEEDFRMAVFGTIHEGGHALYEQNINEELALTPLATGTSMGMHESQSLFWENFVARSEAFWINHYPLFQSMAPEPFKEIAFSDFYKAVNEVKPSLIRIEADEMTYSLHIMIRYELEKALINEEIEVKDLPELWNQKMEAYLKVRPKSDREGVLQDIHWSAGDFGYFPSYALGYMYAAQFHQSLNKEMDVDEAVRSGDFGKIKHWLTENIHQHGKLKRPLEILKEVTNEGLNPEYLVNHLKEKYSKIYRM</sequence>
<keyword evidence="9" id="KW-0862">Zinc</keyword>
<dbReference type="PIRSF" id="PIRSF006615">
    <property type="entry name" value="Zn_crbxpep_Taq"/>
    <property type="match status" value="1"/>
</dbReference>
<keyword evidence="4 8" id="KW-0378">Hydrolase</keyword>
<dbReference type="Pfam" id="PF02074">
    <property type="entry name" value="Peptidase_M32"/>
    <property type="match status" value="1"/>
</dbReference>
<dbReference type="AlphaFoldDB" id="A0A1G8VQ17"/>
<dbReference type="PROSITE" id="PS52034">
    <property type="entry name" value="PEPTIDASE_M32"/>
    <property type="match status" value="1"/>
</dbReference>
<dbReference type="PRINTS" id="PR00998">
    <property type="entry name" value="CRBOXYPTASET"/>
</dbReference>
<dbReference type="PANTHER" id="PTHR34217:SF1">
    <property type="entry name" value="CARBOXYPEPTIDASE 1"/>
    <property type="match status" value="1"/>
</dbReference>
<comment type="function">
    <text evidence="8">Broad specificity carboxypetidase that releases amino acids sequentially from the C-terminus, including neutral, aromatic, polar and basic residues.</text>
</comment>
<dbReference type="InterPro" id="IPR001333">
    <property type="entry name" value="Peptidase_M32_Taq"/>
</dbReference>
<dbReference type="Proteomes" id="UP000198694">
    <property type="component" value="Unassembled WGS sequence"/>
</dbReference>
<evidence type="ECO:0000256" key="9">
    <source>
        <dbReference type="PIRSR" id="PIRSR006615-1"/>
    </source>
</evidence>
<dbReference type="RefSeq" id="WP_093210407.1">
    <property type="nucleotide sequence ID" value="NZ_FNFL01000001.1"/>
</dbReference>
<evidence type="ECO:0000256" key="10">
    <source>
        <dbReference type="PIRSR" id="PIRSR006615-2"/>
    </source>
</evidence>
<feature type="active site" description="Proton donor/acceptor" evidence="10">
    <location>
        <position position="266"/>
    </location>
</feature>
<evidence type="ECO:0000256" key="7">
    <source>
        <dbReference type="ARBA" id="ARBA00061580"/>
    </source>
</evidence>
<dbReference type="FunFam" id="1.10.1370.30:FF:000003">
    <property type="entry name" value="Thermostable carboxypeptidase 1"/>
    <property type="match status" value="1"/>
</dbReference>
<dbReference type="SUPFAM" id="SSF55486">
    <property type="entry name" value="Metalloproteases ('zincins'), catalytic domain"/>
    <property type="match status" value="1"/>
</dbReference>
<dbReference type="EMBL" id="FNFL01000001">
    <property type="protein sequence ID" value="SDJ68186.1"/>
    <property type="molecule type" value="Genomic_DNA"/>
</dbReference>
<proteinExistence type="inferred from homology"/>
<dbReference type="GO" id="GO:0008270">
    <property type="term" value="F:zinc ion binding"/>
    <property type="evidence" value="ECO:0007669"/>
    <property type="project" value="UniProtKB-ARBA"/>
</dbReference>
<feature type="binding site" evidence="9">
    <location>
        <position position="265"/>
    </location>
    <ligand>
        <name>Zn(2+)</name>
        <dbReference type="ChEBI" id="CHEBI:29105"/>
        <note>catalytic</note>
    </ligand>
</feature>
<name>A0A1G8VQ17_9BACI</name>
<keyword evidence="2 8" id="KW-0645">Protease</keyword>
<keyword evidence="1 8" id="KW-0121">Carboxypeptidase</keyword>